<gene>
    <name evidence="6" type="ORF">L3Y34_007716</name>
</gene>
<feature type="compositionally biased region" description="Basic and acidic residues" evidence="3">
    <location>
        <begin position="301"/>
        <end position="356"/>
    </location>
</feature>
<evidence type="ECO:0000256" key="3">
    <source>
        <dbReference type="SAM" id="MobiDB-lite"/>
    </source>
</evidence>
<feature type="region of interest" description="Disordered" evidence="3">
    <location>
        <begin position="528"/>
        <end position="547"/>
    </location>
</feature>
<dbReference type="InterPro" id="IPR035979">
    <property type="entry name" value="RBD_domain_sf"/>
</dbReference>
<dbReference type="SMART" id="SM00311">
    <property type="entry name" value="PWI"/>
    <property type="match status" value="1"/>
</dbReference>
<keyword evidence="2" id="KW-0694">RNA-binding</keyword>
<dbReference type="AlphaFoldDB" id="A0AAE9A386"/>
<dbReference type="PANTHER" id="PTHR18806">
    <property type="entry name" value="RBM25 PROTEIN"/>
    <property type="match status" value="1"/>
</dbReference>
<dbReference type="Proteomes" id="UP000827892">
    <property type="component" value="Chromosome V"/>
</dbReference>
<proteinExistence type="predicted"/>
<dbReference type="PROSITE" id="PS51025">
    <property type="entry name" value="PWI"/>
    <property type="match status" value="1"/>
</dbReference>
<dbReference type="GO" id="GO:0003723">
    <property type="term" value="F:RNA binding"/>
    <property type="evidence" value="ECO:0007669"/>
    <property type="project" value="UniProtKB-UniRule"/>
</dbReference>
<feature type="domain" description="PWI" evidence="5">
    <location>
        <begin position="611"/>
        <end position="703"/>
    </location>
</feature>
<dbReference type="SUPFAM" id="SSF101233">
    <property type="entry name" value="PWI domain"/>
    <property type="match status" value="1"/>
</dbReference>
<feature type="compositionally biased region" description="Low complexity" evidence="3">
    <location>
        <begin position="252"/>
        <end position="273"/>
    </location>
</feature>
<evidence type="ECO:0000259" key="4">
    <source>
        <dbReference type="PROSITE" id="PS50102"/>
    </source>
</evidence>
<protein>
    <submittedName>
        <fullName evidence="6">Uncharacterized protein</fullName>
    </submittedName>
</protein>
<dbReference type="InterPro" id="IPR002483">
    <property type="entry name" value="PWI_dom"/>
</dbReference>
<dbReference type="SMART" id="SM00360">
    <property type="entry name" value="RRM"/>
    <property type="match status" value="1"/>
</dbReference>
<dbReference type="InterPro" id="IPR012677">
    <property type="entry name" value="Nucleotide-bd_a/b_plait_sf"/>
</dbReference>
<feature type="domain" description="RRM" evidence="4">
    <location>
        <begin position="48"/>
        <end position="124"/>
    </location>
</feature>
<dbReference type="FunFam" id="3.30.70.330:FF:001452">
    <property type="entry name" value="RNA Binding Motif protein homolog"/>
    <property type="match status" value="1"/>
</dbReference>
<dbReference type="FunFam" id="1.20.1390.10:FF:000008">
    <property type="entry name" value="RNA Binding Motif protein homolog"/>
    <property type="match status" value="1"/>
</dbReference>
<evidence type="ECO:0000313" key="6">
    <source>
        <dbReference type="EMBL" id="ULT88697.1"/>
    </source>
</evidence>
<dbReference type="InterPro" id="IPR052768">
    <property type="entry name" value="RBM25"/>
</dbReference>
<dbReference type="Pfam" id="PF01480">
    <property type="entry name" value="PWI"/>
    <property type="match status" value="1"/>
</dbReference>
<dbReference type="CDD" id="cd12446">
    <property type="entry name" value="RRM_RBM25"/>
    <property type="match status" value="1"/>
</dbReference>
<keyword evidence="1" id="KW-0507">mRNA processing</keyword>
<dbReference type="PROSITE" id="PS50102">
    <property type="entry name" value="RRM"/>
    <property type="match status" value="1"/>
</dbReference>
<evidence type="ECO:0000259" key="5">
    <source>
        <dbReference type="PROSITE" id="PS51025"/>
    </source>
</evidence>
<evidence type="ECO:0000313" key="7">
    <source>
        <dbReference type="Proteomes" id="UP000827892"/>
    </source>
</evidence>
<organism evidence="6 7">
    <name type="scientific">Caenorhabditis briggsae</name>
    <dbReference type="NCBI Taxonomy" id="6238"/>
    <lineage>
        <taxon>Eukaryota</taxon>
        <taxon>Metazoa</taxon>
        <taxon>Ecdysozoa</taxon>
        <taxon>Nematoda</taxon>
        <taxon>Chromadorea</taxon>
        <taxon>Rhabditida</taxon>
        <taxon>Rhabditina</taxon>
        <taxon>Rhabditomorpha</taxon>
        <taxon>Rhabditoidea</taxon>
        <taxon>Rhabditidae</taxon>
        <taxon>Peloderinae</taxon>
        <taxon>Caenorhabditis</taxon>
    </lineage>
</organism>
<feature type="compositionally biased region" description="Basic residues" evidence="3">
    <location>
        <begin position="274"/>
        <end position="291"/>
    </location>
</feature>
<dbReference type="InterPro" id="IPR034268">
    <property type="entry name" value="RBM25_RRM"/>
</dbReference>
<feature type="compositionally biased region" description="Basic and acidic residues" evidence="3">
    <location>
        <begin position="227"/>
        <end position="243"/>
    </location>
</feature>
<name>A0AAE9A386_CAEBR</name>
<feature type="compositionally biased region" description="Polar residues" evidence="3">
    <location>
        <begin position="528"/>
        <end position="541"/>
    </location>
</feature>
<reference evidence="6 7" key="1">
    <citation type="submission" date="2022-02" db="EMBL/GenBank/DDBJ databases">
        <title>Chromosome-level reference genomes for two strains of Caenorhabditis briggsae: an improved platform for comparative genomics.</title>
        <authorList>
            <person name="Stevens L."/>
            <person name="Andersen E.C."/>
        </authorList>
    </citation>
    <scope>NUCLEOTIDE SEQUENCE [LARGE SCALE GENOMIC DNA]</scope>
    <source>
        <strain evidence="6">QX1410_ONT</strain>
        <tissue evidence="6">Whole-organism</tissue>
    </source>
</reference>
<feature type="compositionally biased region" description="Polar residues" evidence="3">
    <location>
        <begin position="449"/>
        <end position="466"/>
    </location>
</feature>
<dbReference type="InterPro" id="IPR000504">
    <property type="entry name" value="RRM_dom"/>
</dbReference>
<dbReference type="GO" id="GO:0006397">
    <property type="term" value="P:mRNA processing"/>
    <property type="evidence" value="ECO:0007669"/>
    <property type="project" value="UniProtKB-KW"/>
</dbReference>
<dbReference type="Gene3D" id="1.20.1390.10">
    <property type="entry name" value="PWI domain"/>
    <property type="match status" value="1"/>
</dbReference>
<evidence type="ECO:0000256" key="1">
    <source>
        <dbReference type="ARBA" id="ARBA00022664"/>
    </source>
</evidence>
<feature type="region of interest" description="Disordered" evidence="3">
    <location>
        <begin position="189"/>
        <end position="356"/>
    </location>
</feature>
<evidence type="ECO:0000256" key="2">
    <source>
        <dbReference type="PROSITE-ProRule" id="PRU00176"/>
    </source>
</evidence>
<dbReference type="InterPro" id="IPR036483">
    <property type="entry name" value="PWI_dom_sf"/>
</dbReference>
<dbReference type="EMBL" id="CP090895">
    <property type="protein sequence ID" value="ULT88697.1"/>
    <property type="molecule type" value="Genomic_DNA"/>
</dbReference>
<dbReference type="Gene3D" id="3.30.70.330">
    <property type="match status" value="1"/>
</dbReference>
<dbReference type="SUPFAM" id="SSF54928">
    <property type="entry name" value="RNA-binding domain, RBD"/>
    <property type="match status" value="1"/>
</dbReference>
<feature type="compositionally biased region" description="Basic and acidic residues" evidence="3">
    <location>
        <begin position="476"/>
        <end position="498"/>
    </location>
</feature>
<feature type="compositionally biased region" description="Basic and acidic residues" evidence="3">
    <location>
        <begin position="191"/>
        <end position="203"/>
    </location>
</feature>
<dbReference type="Pfam" id="PF00076">
    <property type="entry name" value="RRM_1"/>
    <property type="match status" value="1"/>
</dbReference>
<feature type="region of interest" description="Disordered" evidence="3">
    <location>
        <begin position="416"/>
        <end position="517"/>
    </location>
</feature>
<dbReference type="PANTHER" id="PTHR18806:SF4">
    <property type="entry name" value="RNA-BINDING PROTEIN 25"/>
    <property type="match status" value="1"/>
</dbReference>
<accession>A0AAE9A386</accession>
<sequence length="703" mass="81724">MAFRPSYGMPSYPHYPPPQQQIVFGQMRMPGQHPPHQQANHHKTELTPAVFVGNISEKCSDEFIQKILNECGEVASWKRIKSNGKFPCFGFCTFVDLEGTLRALRILHEFHLGDKKLTVKAEEKVREDLRKNAIENRKKQGKKELKLKPDELPADEDDLKKDEEIRLKILHWMETDHKELFSITEDGEISEDTKKSRDGKSDKQGSSSSSHKKDDYKRNRHRRSRTRSRDRTSRRSRSKDSPKSKKSRRSRSSSSSSTDSSSSSSRSSSYSSRSRSRTPQRNKTSKRRRSTSRGSEDSDDAREKRMIKQMMKEKEQAYHARLKRWESRERGMAKKYEREERKEKDRQKSVQKEAKRLKIFLEDYDDERDDSKYYKSSQFFQRKRDYEKEREADQKDRLQEIQEIEELKKQIMAEAANDTSINVEEEAKKRHQIKFQEDEARRRMRADSGSPNPHQPLGQSANGDNMESSSEDESDSEKAVDKEEVKEEPKVPMDHGEGPSEPQVSEDLSGANSAGAWKAIGDDSSLVSQITRPSANGNQQAAPLKKEVSPMPIAQRLSGVFGNDDDEDDENKKKKMKPFEITREERMQVMSDDEKKALTKQIIKKIPLTKEELFVHKIEWDQLDQKWMDTRIRPWVSKKVSSFLGEEDKSLCDFICEQIGQQATPEQILKDVAMIIDEDAEQFVVKMWRLLIYEGQARRMGIT</sequence>